<proteinExistence type="predicted"/>
<dbReference type="EMBL" id="JAEKLZ010000234">
    <property type="protein sequence ID" value="MBW8726770.1"/>
    <property type="molecule type" value="Genomic_DNA"/>
</dbReference>
<dbReference type="GO" id="GO:0035312">
    <property type="term" value="F:5'-3' DNA exonuclease activity"/>
    <property type="evidence" value="ECO:0007669"/>
    <property type="project" value="TreeGrafter"/>
</dbReference>
<evidence type="ECO:0000259" key="1">
    <source>
        <dbReference type="SMART" id="SM00481"/>
    </source>
</evidence>
<sequence>MTQALPIRVTATEGPYRPVPVEIPSGTTRIDVAMVYAKAGDCIIDLGLFDPRATAFPSTAGFRGWSGGARDDFFVATDDATPGYVPGPIPAGTWTILLGLYRVPPGGAEVTLTIRLDAAPRPDWSPEPAAEMRHPAPGWYRGDLHCHTHHSDARGGPELLHEAARRAGLRFLAVTDHNTITQRRYFASRSSRDLVFIRGEEITTAEGHANVFGAEDWIDFRMTAPADAHLLAAAVHRAGGLLSVNHDKPPIPWRHELPMLDCMEVWQSHWFAGNWVSLARYDERLREGRRISLIGGSDWHQPAALASPGPLGLGRPTTALWLPELSERAVLRALRAGRGYVTEGPDGPHLAVTAGGVPMGGARLGGPDWTVEAEVHGAAGDRLVWIDAGGTVAEQEIPAEDWIARLTLPSPDRFLRAEIVAVASRPRLEAEFLQALDSRNLPAGVTRQDIEDQPLRRAICNPIYAGSPTVSAIAPASSAEE</sequence>
<dbReference type="NCBIfam" id="NF038032">
    <property type="entry name" value="CehA_McbA_metalo"/>
    <property type="match status" value="1"/>
</dbReference>
<dbReference type="SUPFAM" id="SSF89550">
    <property type="entry name" value="PHP domain-like"/>
    <property type="match status" value="1"/>
</dbReference>
<dbReference type="CDD" id="cd07432">
    <property type="entry name" value="PHP_HisPPase"/>
    <property type="match status" value="1"/>
</dbReference>
<dbReference type="AlphaFoldDB" id="A0A952KFW6"/>
<dbReference type="InterPro" id="IPR003141">
    <property type="entry name" value="Pol/His_phosphatase_N"/>
</dbReference>
<dbReference type="Gene3D" id="3.20.20.140">
    <property type="entry name" value="Metal-dependent hydrolases"/>
    <property type="match status" value="1"/>
</dbReference>
<accession>A0A952KFW6</accession>
<dbReference type="Proteomes" id="UP000700706">
    <property type="component" value="Unassembled WGS sequence"/>
</dbReference>
<dbReference type="PANTHER" id="PTHR42924">
    <property type="entry name" value="EXONUCLEASE"/>
    <property type="match status" value="1"/>
</dbReference>
<dbReference type="PANTHER" id="PTHR42924:SF3">
    <property type="entry name" value="POLYMERASE_HISTIDINOL PHOSPHATASE N-TERMINAL DOMAIN-CONTAINING PROTEIN"/>
    <property type="match status" value="1"/>
</dbReference>
<dbReference type="InterPro" id="IPR052018">
    <property type="entry name" value="PHP_domain"/>
</dbReference>
<name>A0A952KFW6_9PROT</name>
<gene>
    <name evidence="2" type="ORF">JF625_16690</name>
</gene>
<protein>
    <submittedName>
        <fullName evidence="2">PHP domain-containing protein</fullName>
    </submittedName>
</protein>
<evidence type="ECO:0000313" key="2">
    <source>
        <dbReference type="EMBL" id="MBW8726770.1"/>
    </source>
</evidence>
<dbReference type="InterPro" id="IPR016195">
    <property type="entry name" value="Pol/histidinol_Pase-like"/>
</dbReference>
<reference evidence="2" key="1">
    <citation type="submission" date="2020-06" db="EMBL/GenBank/DDBJ databases">
        <title>Stable isotope informed genome-resolved metagenomics uncovers potential trophic interactions in rhizosphere soil.</title>
        <authorList>
            <person name="Starr E.P."/>
            <person name="Shi S."/>
            <person name="Blazewicz S.J."/>
            <person name="Koch B.J."/>
            <person name="Probst A.J."/>
            <person name="Hungate B.A."/>
            <person name="Pett-Ridge J."/>
            <person name="Firestone M.K."/>
            <person name="Banfield J.F."/>
        </authorList>
    </citation>
    <scope>NUCLEOTIDE SEQUENCE</scope>
    <source>
        <strain evidence="2">YM_69_17</strain>
    </source>
</reference>
<dbReference type="GO" id="GO:0004534">
    <property type="term" value="F:5'-3' RNA exonuclease activity"/>
    <property type="evidence" value="ECO:0007669"/>
    <property type="project" value="TreeGrafter"/>
</dbReference>
<organism evidence="2 3">
    <name type="scientific">Inquilinus limosus</name>
    <dbReference type="NCBI Taxonomy" id="171674"/>
    <lineage>
        <taxon>Bacteria</taxon>
        <taxon>Pseudomonadati</taxon>
        <taxon>Pseudomonadota</taxon>
        <taxon>Alphaproteobacteria</taxon>
        <taxon>Rhodospirillales</taxon>
        <taxon>Rhodospirillaceae</taxon>
        <taxon>Inquilinus</taxon>
    </lineage>
</organism>
<dbReference type="SMART" id="SM00481">
    <property type="entry name" value="POLIIIAc"/>
    <property type="match status" value="1"/>
</dbReference>
<feature type="domain" description="Polymerase/histidinol phosphatase N-terminal" evidence="1">
    <location>
        <begin position="142"/>
        <end position="206"/>
    </location>
</feature>
<evidence type="ECO:0000313" key="3">
    <source>
        <dbReference type="Proteomes" id="UP000700706"/>
    </source>
</evidence>
<comment type="caution">
    <text evidence="2">The sequence shown here is derived from an EMBL/GenBank/DDBJ whole genome shotgun (WGS) entry which is preliminary data.</text>
</comment>